<feature type="region of interest" description="Disordered" evidence="1">
    <location>
        <begin position="297"/>
        <end position="320"/>
    </location>
</feature>
<dbReference type="AlphaFoldDB" id="A0AAJ0AGI0"/>
<evidence type="ECO:0000313" key="2">
    <source>
        <dbReference type="EMBL" id="KAK1671912.1"/>
    </source>
</evidence>
<keyword evidence="3" id="KW-1185">Reference proteome</keyword>
<dbReference type="EMBL" id="JAHMHR010000042">
    <property type="protein sequence ID" value="KAK1671912.1"/>
    <property type="molecule type" value="Genomic_DNA"/>
</dbReference>
<dbReference type="RefSeq" id="XP_060425915.1">
    <property type="nucleotide sequence ID" value="XM_060578411.1"/>
</dbReference>
<evidence type="ECO:0000313" key="3">
    <source>
        <dbReference type="Proteomes" id="UP001224890"/>
    </source>
</evidence>
<proteinExistence type="predicted"/>
<name>A0AAJ0AGI0_9PEZI</name>
<organism evidence="2 3">
    <name type="scientific">Colletotrichum godetiae</name>
    <dbReference type="NCBI Taxonomy" id="1209918"/>
    <lineage>
        <taxon>Eukaryota</taxon>
        <taxon>Fungi</taxon>
        <taxon>Dikarya</taxon>
        <taxon>Ascomycota</taxon>
        <taxon>Pezizomycotina</taxon>
        <taxon>Sordariomycetes</taxon>
        <taxon>Hypocreomycetidae</taxon>
        <taxon>Glomerellales</taxon>
        <taxon>Glomerellaceae</taxon>
        <taxon>Colletotrichum</taxon>
        <taxon>Colletotrichum acutatum species complex</taxon>
    </lineage>
</organism>
<gene>
    <name evidence="2" type="ORF">BDP55DRAFT_718477</name>
</gene>
<dbReference type="GeneID" id="85462937"/>
<comment type="caution">
    <text evidence="2">The sequence shown here is derived from an EMBL/GenBank/DDBJ whole genome shotgun (WGS) entry which is preliminary data.</text>
</comment>
<protein>
    <submittedName>
        <fullName evidence="2">Uncharacterized protein</fullName>
    </submittedName>
</protein>
<evidence type="ECO:0000256" key="1">
    <source>
        <dbReference type="SAM" id="MobiDB-lite"/>
    </source>
</evidence>
<reference evidence="2" key="1">
    <citation type="submission" date="2021-06" db="EMBL/GenBank/DDBJ databases">
        <title>Comparative genomics, transcriptomics and evolutionary studies reveal genomic signatures of adaptation to plant cell wall in hemibiotrophic fungi.</title>
        <authorList>
            <consortium name="DOE Joint Genome Institute"/>
            <person name="Baroncelli R."/>
            <person name="Diaz J.F."/>
            <person name="Benocci T."/>
            <person name="Peng M."/>
            <person name="Battaglia E."/>
            <person name="Haridas S."/>
            <person name="Andreopoulos W."/>
            <person name="Labutti K."/>
            <person name="Pangilinan J."/>
            <person name="Floch G.L."/>
            <person name="Makela M.R."/>
            <person name="Henrissat B."/>
            <person name="Grigoriev I.V."/>
            <person name="Crouch J.A."/>
            <person name="De Vries R.P."/>
            <person name="Sukno S.A."/>
            <person name="Thon M.R."/>
        </authorList>
    </citation>
    <scope>NUCLEOTIDE SEQUENCE</scope>
    <source>
        <strain evidence="2">CBS 193.32</strain>
    </source>
</reference>
<sequence>MSHNEEPSPPESRVVLRTQGMNEVLPRHDLDMFTSAGTYPHGSWELSEVGQPHQFQAAYCVRDAQGQKVRAPMPLVSLSAVTNQEEIYQHCTVYHYDPGQSRCNTELPQAAPTIGQHRHHPNNALLQEQSDFQQTALDVQAMNQQHINFDVQTDGFSRDGVALLSSPPAYSSIAAQRTNPMGKDGGMTRMSTQGSNIICFPAENATDEYSRREDSLVANGSFNSNSYHEAFQHSAPDHVHDLGIFTPQEPLDTGVQGEQFTMNDSFTTMTLSPQAFSLDDQAFDELFRQRHDANYDFDQANMRGSPNGVVDDAVTTKKER</sequence>
<accession>A0AAJ0AGI0</accession>
<dbReference type="Proteomes" id="UP001224890">
    <property type="component" value="Unassembled WGS sequence"/>
</dbReference>